<keyword evidence="2" id="KW-0255">Endonuclease</keyword>
<proteinExistence type="predicted"/>
<organism evidence="2 3">
    <name type="scientific">SAR86 cluster bacterium</name>
    <dbReference type="NCBI Taxonomy" id="2030880"/>
    <lineage>
        <taxon>Bacteria</taxon>
        <taxon>Pseudomonadati</taxon>
        <taxon>Pseudomonadota</taxon>
        <taxon>Gammaproteobacteria</taxon>
        <taxon>SAR86 cluster</taxon>
    </lineage>
</organism>
<dbReference type="GO" id="GO:0004519">
    <property type="term" value="F:endonuclease activity"/>
    <property type="evidence" value="ECO:0007669"/>
    <property type="project" value="UniProtKB-KW"/>
</dbReference>
<evidence type="ECO:0000313" key="3">
    <source>
        <dbReference type="Proteomes" id="UP000218327"/>
    </source>
</evidence>
<dbReference type="InterPro" id="IPR036691">
    <property type="entry name" value="Endo/exonu/phosph_ase_sf"/>
</dbReference>
<evidence type="ECO:0000259" key="1">
    <source>
        <dbReference type="Pfam" id="PF03372"/>
    </source>
</evidence>
<keyword evidence="2" id="KW-0378">Hydrolase</keyword>
<dbReference type="GO" id="GO:0000175">
    <property type="term" value="F:3'-5'-RNA exonuclease activity"/>
    <property type="evidence" value="ECO:0007669"/>
    <property type="project" value="TreeGrafter"/>
</dbReference>
<dbReference type="EMBL" id="NVVJ01000006">
    <property type="protein sequence ID" value="PCJ27539.1"/>
    <property type="molecule type" value="Genomic_DNA"/>
</dbReference>
<evidence type="ECO:0000313" key="2">
    <source>
        <dbReference type="EMBL" id="PCJ27539.1"/>
    </source>
</evidence>
<name>A0A2A5B7N6_9GAMM</name>
<dbReference type="Proteomes" id="UP000218327">
    <property type="component" value="Unassembled WGS sequence"/>
</dbReference>
<dbReference type="Gene3D" id="3.60.10.10">
    <property type="entry name" value="Endonuclease/exonuclease/phosphatase"/>
    <property type="match status" value="1"/>
</dbReference>
<reference evidence="3" key="1">
    <citation type="submission" date="2017-08" db="EMBL/GenBank/DDBJ databases">
        <title>A dynamic microbial community with high functional redundancy inhabits the cold, oxic subseafloor aquifer.</title>
        <authorList>
            <person name="Tully B.J."/>
            <person name="Wheat C.G."/>
            <person name="Glazer B.T."/>
            <person name="Huber J.A."/>
        </authorList>
    </citation>
    <scope>NUCLEOTIDE SEQUENCE [LARGE SCALE GENOMIC DNA]</scope>
</reference>
<protein>
    <submittedName>
        <fullName evidence="2">Endonuclease</fullName>
    </submittedName>
</protein>
<sequence length="294" mass="33436">MMNRRPFKMNRLIFTVITLVIFTQPITFAQQVSQQSLQVMTFNIRYNNPDDGEHVWPNRKEHVAGIIRFHKVDLLGMQEVTRGQLDDLVVLLPEYSWVGVGRDDGKNGGEFSPVFYRTDRFELEGSGTFWLSEAPEIVGSKSWDTSLTRIATWARLMDRESGHEVFFLNTHFDHRGEQARTESAALIVRRLQQMTDGESVIVTGDFNVPSTTQAYATMTDYLRDSRLVSLTPPHGPVGTNSGFTVSFTPLVSRIDYIFVDDSIVVERHGVISDQWNGVYASDHLPVLSEIRFSN</sequence>
<dbReference type="InterPro" id="IPR050410">
    <property type="entry name" value="CCR4/nocturin_mRNA_transcr"/>
</dbReference>
<keyword evidence="2" id="KW-0540">Nuclease</keyword>
<comment type="caution">
    <text evidence="2">The sequence shown here is derived from an EMBL/GenBank/DDBJ whole genome shotgun (WGS) entry which is preliminary data.</text>
</comment>
<dbReference type="PANTHER" id="PTHR12121:SF36">
    <property type="entry name" value="ENDONUCLEASE_EXONUCLEASE_PHOSPHATASE DOMAIN-CONTAINING PROTEIN"/>
    <property type="match status" value="1"/>
</dbReference>
<gene>
    <name evidence="2" type="ORF">COA96_03300</name>
</gene>
<dbReference type="InterPro" id="IPR005135">
    <property type="entry name" value="Endo/exonuclease/phosphatase"/>
</dbReference>
<dbReference type="PANTHER" id="PTHR12121">
    <property type="entry name" value="CARBON CATABOLITE REPRESSOR PROTEIN 4"/>
    <property type="match status" value="1"/>
</dbReference>
<dbReference type="SUPFAM" id="SSF56219">
    <property type="entry name" value="DNase I-like"/>
    <property type="match status" value="1"/>
</dbReference>
<dbReference type="AlphaFoldDB" id="A0A2A5B7N6"/>
<dbReference type="CDD" id="cd09083">
    <property type="entry name" value="EEP-1"/>
    <property type="match status" value="1"/>
</dbReference>
<dbReference type="Pfam" id="PF03372">
    <property type="entry name" value="Exo_endo_phos"/>
    <property type="match status" value="1"/>
</dbReference>
<feature type="domain" description="Endonuclease/exonuclease/phosphatase" evidence="1">
    <location>
        <begin position="40"/>
        <end position="283"/>
    </location>
</feature>
<accession>A0A2A5B7N6</accession>